<reference evidence="2" key="2">
    <citation type="journal article" date="2023" name="Microbiol Resour">
        <title>Decontamination and Annotation of the Draft Genome Sequence of the Oomycete Lagenidium giganteum ARSEF 373.</title>
        <authorList>
            <person name="Morgan W.R."/>
            <person name="Tartar A."/>
        </authorList>
    </citation>
    <scope>NUCLEOTIDE SEQUENCE</scope>
    <source>
        <strain evidence="2">ARSEF 373</strain>
    </source>
</reference>
<reference evidence="2" key="1">
    <citation type="submission" date="2022-11" db="EMBL/GenBank/DDBJ databases">
        <authorList>
            <person name="Morgan W.R."/>
            <person name="Tartar A."/>
        </authorList>
    </citation>
    <scope>NUCLEOTIDE SEQUENCE</scope>
    <source>
        <strain evidence="2">ARSEF 373</strain>
    </source>
</reference>
<keyword evidence="1" id="KW-1133">Transmembrane helix</keyword>
<comment type="caution">
    <text evidence="2">The sequence shown here is derived from an EMBL/GenBank/DDBJ whole genome shotgun (WGS) entry which is preliminary data.</text>
</comment>
<proteinExistence type="predicted"/>
<keyword evidence="3" id="KW-1185">Reference proteome</keyword>
<evidence type="ECO:0000313" key="2">
    <source>
        <dbReference type="EMBL" id="DAZ92778.1"/>
    </source>
</evidence>
<name>A0AAV2YFP0_9STRA</name>
<feature type="transmembrane region" description="Helical" evidence="1">
    <location>
        <begin position="12"/>
        <end position="34"/>
    </location>
</feature>
<dbReference type="InterPro" id="IPR052613">
    <property type="entry name" value="LicD_transferase"/>
</dbReference>
<dbReference type="Proteomes" id="UP001146120">
    <property type="component" value="Unassembled WGS sequence"/>
</dbReference>
<protein>
    <submittedName>
        <fullName evidence="2">Uncharacterized protein</fullName>
    </submittedName>
</protein>
<keyword evidence="1" id="KW-0472">Membrane</keyword>
<accession>A0AAV2YFP0</accession>
<gene>
    <name evidence="2" type="ORF">N0F65_012455</name>
</gene>
<sequence length="696" mass="79167">ARGRVRVRVPSRTIGIVVTVIFFLSGLVALHMLMEATLVGCYSFGGMQRVLLHSVRFTAESASDPRPSVLQPNATIDHQHNCTPGVLDPATLQYHSDHRFYDLMKGILPLPPPVFQGEQKMLCNENNRANAKYKYCLPITGRKDEPYCSAPDRLDLLLRQTPETLCYGSALHMLLVDVYDEFQAHGADPILLYGTLLGAIRNSSTIPFTEDSDVGYVKRSGSQMKELARALWQKGYHMFFHRIWRVCIAPTHPLASNMYDPEHDGLAEDYLVPYVDLYEMSPGWGDNWFVDCTKNGRRIPTEKFEPYKQVYMNGLAFNTVADPIDFLTAEYGDDYMVPKPRGRLGIHKPRKDEVALRLPSRGTRTVLVVGLMLSVFVVLNMVLESNMTSSFSFRGRPVFVQDLRFGAKGIVDPRASVLQPNATIDNEHNCTPQVLDPAALEYHSSHRFYKLIKEMLPLPPPVFRDKHMVLCQDNDRAEAKYEYCLPITGRKDEPYCSAPDRMDLLLRQTPSDMCYGSALHMLLLDVYDEFKAQGADPILLYGTLLGAIRNGATIPFTEDSDVGYVKRSSSETDALVRALWRKGYHMFFQNIWRVCIAPTHPLASNLYDPNHHDLAQDYLVPYVDLYEMERESGDKWYIDCTKDGRRIPADKFEPYKQVQMNGLAFNTVADPIAFLEAEYGADYMVPKPRGQRRRRV</sequence>
<evidence type="ECO:0000256" key="1">
    <source>
        <dbReference type="SAM" id="Phobius"/>
    </source>
</evidence>
<feature type="non-terminal residue" evidence="2">
    <location>
        <position position="1"/>
    </location>
</feature>
<evidence type="ECO:0000313" key="3">
    <source>
        <dbReference type="Proteomes" id="UP001146120"/>
    </source>
</evidence>
<dbReference type="AlphaFoldDB" id="A0AAV2YFP0"/>
<dbReference type="PANTHER" id="PTHR13627:SF33">
    <property type="entry name" value="LICD FAMILY PROTEIN"/>
    <property type="match status" value="1"/>
</dbReference>
<dbReference type="PANTHER" id="PTHR13627">
    <property type="entry name" value="FUKUTIN RELATED PROTEIN"/>
    <property type="match status" value="1"/>
</dbReference>
<keyword evidence="1" id="KW-0812">Transmembrane</keyword>
<dbReference type="EMBL" id="DAKRPA010000385">
    <property type="protein sequence ID" value="DAZ92778.1"/>
    <property type="molecule type" value="Genomic_DNA"/>
</dbReference>
<organism evidence="2 3">
    <name type="scientific">Lagenidium giganteum</name>
    <dbReference type="NCBI Taxonomy" id="4803"/>
    <lineage>
        <taxon>Eukaryota</taxon>
        <taxon>Sar</taxon>
        <taxon>Stramenopiles</taxon>
        <taxon>Oomycota</taxon>
        <taxon>Peronosporomycetes</taxon>
        <taxon>Pythiales</taxon>
        <taxon>Pythiaceae</taxon>
    </lineage>
</organism>